<proteinExistence type="predicted"/>
<dbReference type="InterPro" id="IPR036457">
    <property type="entry name" value="PPM-type-like_dom_sf"/>
</dbReference>
<dbReference type="OrthoDB" id="654410at2"/>
<accession>A0A6N8J646</accession>
<comment type="caution">
    <text evidence="2">The sequence shown here is derived from an EMBL/GenBank/DDBJ whole genome shotgun (WGS) entry which is preliminary data.</text>
</comment>
<dbReference type="Gene3D" id="3.60.40.10">
    <property type="entry name" value="PPM-type phosphatase domain"/>
    <property type="match status" value="1"/>
</dbReference>
<evidence type="ECO:0000313" key="2">
    <source>
        <dbReference type="EMBL" id="MVT40414.1"/>
    </source>
</evidence>
<dbReference type="AlphaFoldDB" id="A0A6N8J646"/>
<feature type="domain" description="PPM-type phosphatase" evidence="1">
    <location>
        <begin position="16"/>
        <end position="201"/>
    </location>
</feature>
<dbReference type="EMBL" id="WRXO01000001">
    <property type="protein sequence ID" value="MVT40414.1"/>
    <property type="molecule type" value="Genomic_DNA"/>
</dbReference>
<evidence type="ECO:0000313" key="3">
    <source>
        <dbReference type="Proteomes" id="UP000468388"/>
    </source>
</evidence>
<name>A0A6N8J646_9BACT</name>
<dbReference type="Pfam" id="PF13672">
    <property type="entry name" value="PP2C_2"/>
    <property type="match status" value="1"/>
</dbReference>
<protein>
    <submittedName>
        <fullName evidence="2">Stage II sporulation protein E (SpoIIE)</fullName>
    </submittedName>
</protein>
<reference evidence="2 3" key="1">
    <citation type="submission" date="2019-12" db="EMBL/GenBank/DDBJ databases">
        <title>The draft genomic sequence of strain Chitinophaga oryziterrae JCM 16595.</title>
        <authorList>
            <person name="Zhang X."/>
        </authorList>
    </citation>
    <scope>NUCLEOTIDE SEQUENCE [LARGE SCALE GENOMIC DNA]</scope>
    <source>
        <strain evidence="2 3">JCM 16595</strain>
    </source>
</reference>
<dbReference type="InterPro" id="IPR001932">
    <property type="entry name" value="PPM-type_phosphatase-like_dom"/>
</dbReference>
<dbReference type="SUPFAM" id="SSF81606">
    <property type="entry name" value="PP2C-like"/>
    <property type="match status" value="1"/>
</dbReference>
<sequence>MKIYSVQQIGEYHINHCEDYLVIEEIGSNRLLCAVMDGCTMGIDSYFASTLVGKILRKIAKTKGYMELYGFDSVDVDIETMLKSIMKELFSELNITRQQLLLDTKELLTTLIILLVDKKSNTGSVMVIGDGLISINGQITEFDQDNKPDYIGFHLSEDFQTWYRNQTQKVTFDAISDISIATDGIAMFEKLNDIPVEEVIDPIDFLIHDKSGANNEDMLELKLKRLQHVFGFKPTDDLALIRLIV</sequence>
<organism evidence="2 3">
    <name type="scientific">Chitinophaga oryziterrae</name>
    <dbReference type="NCBI Taxonomy" id="1031224"/>
    <lineage>
        <taxon>Bacteria</taxon>
        <taxon>Pseudomonadati</taxon>
        <taxon>Bacteroidota</taxon>
        <taxon>Chitinophagia</taxon>
        <taxon>Chitinophagales</taxon>
        <taxon>Chitinophagaceae</taxon>
        <taxon>Chitinophaga</taxon>
    </lineage>
</organism>
<dbReference type="Proteomes" id="UP000468388">
    <property type="component" value="Unassembled WGS sequence"/>
</dbReference>
<evidence type="ECO:0000259" key="1">
    <source>
        <dbReference type="Pfam" id="PF13672"/>
    </source>
</evidence>
<keyword evidence="3" id="KW-1185">Reference proteome</keyword>
<gene>
    <name evidence="2" type="ORF">GO495_07455</name>
</gene>
<dbReference type="RefSeq" id="WP_157299043.1">
    <property type="nucleotide sequence ID" value="NZ_BAAAZB010000005.1"/>
</dbReference>